<feature type="transmembrane region" description="Helical" evidence="14">
    <location>
        <begin position="6"/>
        <end position="29"/>
    </location>
</feature>
<evidence type="ECO:0000256" key="8">
    <source>
        <dbReference type="ARBA" id="ARBA00023136"/>
    </source>
</evidence>
<feature type="transmembrane region" description="Helical" evidence="14">
    <location>
        <begin position="258"/>
        <end position="281"/>
    </location>
</feature>
<feature type="transmembrane region" description="Helical" evidence="14">
    <location>
        <begin position="41"/>
        <end position="64"/>
    </location>
</feature>
<keyword evidence="11 13" id="KW-0807">Transducer</keyword>
<evidence type="ECO:0000256" key="11">
    <source>
        <dbReference type="ARBA" id="ARBA00023224"/>
    </source>
</evidence>
<evidence type="ECO:0000256" key="1">
    <source>
        <dbReference type="ARBA" id="ARBA00004141"/>
    </source>
</evidence>
<feature type="transmembrane region" description="Helical" evidence="14">
    <location>
        <begin position="84"/>
        <end position="109"/>
    </location>
</feature>
<accession>A0A1U7QFT7</accession>
<dbReference type="KEGG" id="maua:101842957"/>
<evidence type="ECO:0000256" key="5">
    <source>
        <dbReference type="ARBA" id="ARBA00022692"/>
    </source>
</evidence>
<feature type="transmembrane region" description="Helical" evidence="14">
    <location>
        <begin position="129"/>
        <end position="148"/>
    </location>
</feature>
<dbReference type="Gene3D" id="1.20.1070.10">
    <property type="entry name" value="Rhodopsin 7-helix transmembrane proteins"/>
    <property type="match status" value="1"/>
</dbReference>
<keyword evidence="3 13" id="KW-0919">Taste</keyword>
<dbReference type="FunFam" id="1.20.1070.10:FF:000042">
    <property type="entry name" value="Taste receptor type 2 member 7"/>
    <property type="match status" value="1"/>
</dbReference>
<proteinExistence type="inferred from homology"/>
<feature type="transmembrane region" description="Helical" evidence="14">
    <location>
        <begin position="177"/>
        <end position="202"/>
    </location>
</feature>
<evidence type="ECO:0000256" key="14">
    <source>
        <dbReference type="SAM" id="Phobius"/>
    </source>
</evidence>
<dbReference type="InterPro" id="IPR007960">
    <property type="entry name" value="TAS2R"/>
</dbReference>
<keyword evidence="6 14" id="KW-1133">Transmembrane helix</keyword>
<dbReference type="Pfam" id="PF05296">
    <property type="entry name" value="TAS2R"/>
    <property type="match status" value="1"/>
</dbReference>
<dbReference type="RefSeq" id="XP_005073013.1">
    <property type="nucleotide sequence ID" value="XM_005072956.1"/>
</dbReference>
<keyword evidence="7 13" id="KW-0297">G-protein coupled receptor</keyword>
<dbReference type="GO" id="GO:0033038">
    <property type="term" value="F:bitter taste receptor activity"/>
    <property type="evidence" value="ECO:0007669"/>
    <property type="project" value="InterPro"/>
</dbReference>
<evidence type="ECO:0000256" key="6">
    <source>
        <dbReference type="ARBA" id="ARBA00022989"/>
    </source>
</evidence>
<evidence type="ECO:0000256" key="10">
    <source>
        <dbReference type="ARBA" id="ARBA00023180"/>
    </source>
</evidence>
<dbReference type="OrthoDB" id="8876749at2759"/>
<dbReference type="eggNOG" id="ENOG502T3AX">
    <property type="taxonomic scope" value="Eukaryota"/>
</dbReference>
<keyword evidence="4 13" id="KW-0716">Sensory transduction</keyword>
<dbReference type="PANTHER" id="PTHR11394">
    <property type="entry name" value="TASTE RECEPTOR TYPE 2"/>
    <property type="match status" value="1"/>
</dbReference>
<keyword evidence="8 13" id="KW-0472">Membrane</keyword>
<protein>
    <recommendedName>
        <fullName evidence="13">Taste receptor type 2</fullName>
    </recommendedName>
</protein>
<evidence type="ECO:0000313" key="15">
    <source>
        <dbReference type="Proteomes" id="UP000886700"/>
    </source>
</evidence>
<dbReference type="AlphaFoldDB" id="A0A1U7QFT7"/>
<dbReference type="GeneID" id="101842957"/>
<keyword evidence="10" id="KW-0325">Glycoprotein</keyword>
<evidence type="ECO:0000256" key="9">
    <source>
        <dbReference type="ARBA" id="ARBA00023170"/>
    </source>
</evidence>
<comment type="similarity">
    <text evidence="2 12">Belongs to the G-protein coupled receptor T2R family.</text>
</comment>
<evidence type="ECO:0000256" key="2">
    <source>
        <dbReference type="ARBA" id="ARBA00007376"/>
    </source>
</evidence>
<dbReference type="GO" id="GO:0016020">
    <property type="term" value="C:membrane"/>
    <property type="evidence" value="ECO:0007669"/>
    <property type="project" value="UniProtKB-SubCell"/>
</dbReference>
<organism evidence="15 16">
    <name type="scientific">Mesocricetus auratus</name>
    <name type="common">Golden hamster</name>
    <dbReference type="NCBI Taxonomy" id="10036"/>
    <lineage>
        <taxon>Eukaryota</taxon>
        <taxon>Metazoa</taxon>
        <taxon>Chordata</taxon>
        <taxon>Craniata</taxon>
        <taxon>Vertebrata</taxon>
        <taxon>Euteleostomi</taxon>
        <taxon>Mammalia</taxon>
        <taxon>Eutheria</taxon>
        <taxon>Euarchontoglires</taxon>
        <taxon>Glires</taxon>
        <taxon>Rodentia</taxon>
        <taxon>Myomorpha</taxon>
        <taxon>Muroidea</taxon>
        <taxon>Cricetidae</taxon>
        <taxon>Cricetinae</taxon>
        <taxon>Mesocricetus</taxon>
    </lineage>
</organism>
<feature type="transmembrane region" description="Helical" evidence="14">
    <location>
        <begin position="229"/>
        <end position="252"/>
    </location>
</feature>
<gene>
    <name evidence="16" type="primary">LOC101842957</name>
</gene>
<evidence type="ECO:0000256" key="13">
    <source>
        <dbReference type="RuleBase" id="RU004424"/>
    </source>
</evidence>
<evidence type="ECO:0000256" key="7">
    <source>
        <dbReference type="ARBA" id="ARBA00023040"/>
    </source>
</evidence>
<dbReference type="SUPFAM" id="SSF81321">
    <property type="entry name" value="Family A G protein-coupled receptor-like"/>
    <property type="match status" value="1"/>
</dbReference>
<keyword evidence="9 13" id="KW-0675">Receptor</keyword>
<dbReference type="PANTHER" id="PTHR11394:SF140">
    <property type="entry name" value="TASTE RECEPTOR TYPE 2 MEMBER 106"/>
    <property type="match status" value="1"/>
</dbReference>
<sequence length="311" mass="35612">MLTVVEAILLCLATSESVLGVLGNGFILYETCIDCVRQKKFSKIGFILTGVAISRICVIVIIISDGYLKSLSPHMIASDTHVTSISYLWMIVNHINTWFATSLNLFYLLKIANFSHYLFLCLKRRINTIFVLLLGCLFISWSISFPQVTKMFNDKLQHTNISWQFHLRKSEFISNHILFNLGVIFFFLMTIIICFLLIISLWRHSRQMKPSVSGFDNPNTEVHVKAMKVLISFIILFVLHFIGLFIETLSFFRSENKLLFVFGLTITCVYPCCHSFILILANSQLKQASLRALKQLNCCEKGKDIKDARLA</sequence>
<evidence type="ECO:0000256" key="4">
    <source>
        <dbReference type="ARBA" id="ARBA00022606"/>
    </source>
</evidence>
<keyword evidence="15" id="KW-1185">Reference proteome</keyword>
<dbReference type="GO" id="GO:0004930">
    <property type="term" value="F:G protein-coupled receptor activity"/>
    <property type="evidence" value="ECO:0007669"/>
    <property type="project" value="UniProtKB-KW"/>
</dbReference>
<name>A0A1U7QFT7_MESAU</name>
<dbReference type="Proteomes" id="UP000886700">
    <property type="component" value="Unplaced"/>
</dbReference>
<comment type="subcellular location">
    <subcellularLocation>
        <location evidence="1 13">Membrane</location>
        <topology evidence="1 13">Multi-pass membrane protein</topology>
    </subcellularLocation>
</comment>
<keyword evidence="5 13" id="KW-0812">Transmembrane</keyword>
<evidence type="ECO:0000256" key="3">
    <source>
        <dbReference type="ARBA" id="ARBA00022480"/>
    </source>
</evidence>
<reference evidence="16" key="1">
    <citation type="submission" date="2025-08" db="UniProtKB">
        <authorList>
            <consortium name="RefSeq"/>
        </authorList>
    </citation>
    <scope>IDENTIFICATION</scope>
    <source>
        <tissue evidence="16">Liver</tissue>
    </source>
</reference>
<evidence type="ECO:0000313" key="16">
    <source>
        <dbReference type="RefSeq" id="XP_005073013.1"/>
    </source>
</evidence>
<dbReference type="CDD" id="cd15021">
    <property type="entry name" value="7tm_TAS2R10"/>
    <property type="match status" value="1"/>
</dbReference>
<evidence type="ECO:0000256" key="12">
    <source>
        <dbReference type="RuleBase" id="RU004423"/>
    </source>
</evidence>